<proteinExistence type="predicted"/>
<accession>A0AAD5WI36</accession>
<dbReference type="Proteomes" id="UP001196413">
    <property type="component" value="Unassembled WGS sequence"/>
</dbReference>
<dbReference type="AlphaFoldDB" id="A0AAD5WI36"/>
<reference evidence="1" key="1">
    <citation type="submission" date="2021-06" db="EMBL/GenBank/DDBJ databases">
        <title>Parelaphostrongylus tenuis whole genome reference sequence.</title>
        <authorList>
            <person name="Garwood T.J."/>
            <person name="Larsen P.A."/>
            <person name="Fountain-Jones N.M."/>
            <person name="Garbe J.R."/>
            <person name="Macchietto M.G."/>
            <person name="Kania S.A."/>
            <person name="Gerhold R.W."/>
            <person name="Richards J.E."/>
            <person name="Wolf T.M."/>
        </authorList>
    </citation>
    <scope>NUCLEOTIDE SEQUENCE</scope>
    <source>
        <strain evidence="1">MNPRO001-30</strain>
        <tissue evidence="1">Meninges</tissue>
    </source>
</reference>
<protein>
    <submittedName>
        <fullName evidence="1">Uncharacterized protein</fullName>
    </submittedName>
</protein>
<gene>
    <name evidence="1" type="ORF">KIN20_032530</name>
</gene>
<organism evidence="1 2">
    <name type="scientific">Parelaphostrongylus tenuis</name>
    <name type="common">Meningeal worm</name>
    <dbReference type="NCBI Taxonomy" id="148309"/>
    <lineage>
        <taxon>Eukaryota</taxon>
        <taxon>Metazoa</taxon>
        <taxon>Ecdysozoa</taxon>
        <taxon>Nematoda</taxon>
        <taxon>Chromadorea</taxon>
        <taxon>Rhabditida</taxon>
        <taxon>Rhabditina</taxon>
        <taxon>Rhabditomorpha</taxon>
        <taxon>Strongyloidea</taxon>
        <taxon>Metastrongylidae</taxon>
        <taxon>Parelaphostrongylus</taxon>
    </lineage>
</organism>
<evidence type="ECO:0000313" key="1">
    <source>
        <dbReference type="EMBL" id="KAJ1370731.1"/>
    </source>
</evidence>
<dbReference type="EMBL" id="JAHQIW010006846">
    <property type="protein sequence ID" value="KAJ1370731.1"/>
    <property type="molecule type" value="Genomic_DNA"/>
</dbReference>
<keyword evidence="2" id="KW-1185">Reference proteome</keyword>
<evidence type="ECO:0000313" key="2">
    <source>
        <dbReference type="Proteomes" id="UP001196413"/>
    </source>
</evidence>
<name>A0AAD5WI36_PARTN</name>
<sequence>MLQNLYAENDLRLSRPRAILSAAHPILGGSEVCTFDNYLFQVYCLLSALKELHIGW</sequence>
<comment type="caution">
    <text evidence="1">The sequence shown here is derived from an EMBL/GenBank/DDBJ whole genome shotgun (WGS) entry which is preliminary data.</text>
</comment>